<dbReference type="Proteomes" id="UP000191418">
    <property type="component" value="Unassembled WGS sequence"/>
</dbReference>
<gene>
    <name evidence="1" type="ORF">BTE48_01075</name>
</gene>
<dbReference type="RefSeq" id="WP_078745670.1">
    <property type="nucleotide sequence ID" value="NZ_FUXG01000013.1"/>
</dbReference>
<dbReference type="STRING" id="64969.SAMN02745127_02088"/>
<evidence type="ECO:0000313" key="1">
    <source>
        <dbReference type="EMBL" id="OPX57052.1"/>
    </source>
</evidence>
<evidence type="ECO:0000313" key="2">
    <source>
        <dbReference type="Proteomes" id="UP000191418"/>
    </source>
</evidence>
<organism evidence="1 2">
    <name type="scientific">Oceanospirillum multiglobuliferum</name>
    <dbReference type="NCBI Taxonomy" id="64969"/>
    <lineage>
        <taxon>Bacteria</taxon>
        <taxon>Pseudomonadati</taxon>
        <taxon>Pseudomonadota</taxon>
        <taxon>Gammaproteobacteria</taxon>
        <taxon>Oceanospirillales</taxon>
        <taxon>Oceanospirillaceae</taxon>
        <taxon>Oceanospirillum</taxon>
    </lineage>
</organism>
<sequence length="145" mass="16858">MISTKDNAMKRPDVTDEMIRHAAEVVAQKVKGDVGSIVEAYCHPMDGYELAKRLERECFWDVSRDDMELLDEMEGIIDDQHQAAEKEWFESNDIQPPFPIGTKIKEGIIKGIYEYRPAYYQVKEYGCTDPNRHRLIKFERAVSVE</sequence>
<reference evidence="1 2" key="1">
    <citation type="submission" date="2017-01" db="EMBL/GenBank/DDBJ databases">
        <title>Genome Sequencing of a Marine Spirillum, Oceanospirillum multiglobuliferum ATCC 33336, from Japan.</title>
        <authorList>
            <person name="Carney J.G."/>
            <person name="Trachtenberg A.M."/>
            <person name="Rheaume B.A."/>
            <person name="Linnane J.D."/>
            <person name="Pitts N.L."/>
            <person name="Mykles D.L."/>
            <person name="Maclea K.S."/>
        </authorList>
    </citation>
    <scope>NUCLEOTIDE SEQUENCE [LARGE SCALE GENOMIC DNA]</scope>
    <source>
        <strain evidence="1 2">ATCC 33336</strain>
    </source>
</reference>
<keyword evidence="2" id="KW-1185">Reference proteome</keyword>
<name>A0A1T4QZL0_9GAMM</name>
<protein>
    <submittedName>
        <fullName evidence="1">Uncharacterized protein</fullName>
    </submittedName>
</protein>
<proteinExistence type="predicted"/>
<dbReference type="AlphaFoldDB" id="A0A1T4QZL0"/>
<dbReference type="EMBL" id="MTSM01000001">
    <property type="protein sequence ID" value="OPX57052.1"/>
    <property type="molecule type" value="Genomic_DNA"/>
</dbReference>
<comment type="caution">
    <text evidence="1">The sequence shown here is derived from an EMBL/GenBank/DDBJ whole genome shotgun (WGS) entry which is preliminary data.</text>
</comment>
<accession>A0A1T4QZL0</accession>